<name>A0A316E2K5_9FLAO</name>
<dbReference type="Proteomes" id="UP000651837">
    <property type="component" value="Unassembled WGS sequence"/>
</dbReference>
<keyword evidence="4" id="KW-1185">Reference proteome</keyword>
<dbReference type="Gene3D" id="1.10.490.110">
    <property type="entry name" value="Uncharacterized conserved protein DUF2267"/>
    <property type="match status" value="1"/>
</dbReference>
<reference evidence="1 4" key="2">
    <citation type="submission" date="2020-07" db="EMBL/GenBank/DDBJ databases">
        <title>The draft genome sequence of Maribacter polysiphoniae KCTC 22021.</title>
        <authorList>
            <person name="Mu L."/>
        </authorList>
    </citation>
    <scope>NUCLEOTIDE SEQUENCE [LARGE SCALE GENOMIC DNA]</scope>
    <source>
        <strain evidence="1 4">KCTC 22021</strain>
    </source>
</reference>
<evidence type="ECO:0000313" key="4">
    <source>
        <dbReference type="Proteomes" id="UP000651837"/>
    </source>
</evidence>
<sequence length="150" mass="17365">MALNFNQYAAEGNAFLKNYAKEMNLGEDRDKAGRILSSILHALRDIIPTEESLQLISQFPMFLKAIYVNGWTIKKERPKIKKMAEFIDLVRKHDGVSAVNDFEYSDDVAEQYIDTTFILLRKYISLGEMEDIRDGLPKDLKTMIYSNIMF</sequence>
<evidence type="ECO:0000313" key="2">
    <source>
        <dbReference type="EMBL" id="PWK24644.1"/>
    </source>
</evidence>
<dbReference type="Pfam" id="PF10025">
    <property type="entry name" value="DUF2267"/>
    <property type="match status" value="1"/>
</dbReference>
<evidence type="ECO:0000313" key="1">
    <source>
        <dbReference type="EMBL" id="MBD1259088.1"/>
    </source>
</evidence>
<dbReference type="InterPro" id="IPR038282">
    <property type="entry name" value="DUF2267_sf"/>
</dbReference>
<organism evidence="2 3">
    <name type="scientific">Maribacter polysiphoniae</name>
    <dbReference type="NCBI Taxonomy" id="429344"/>
    <lineage>
        <taxon>Bacteria</taxon>
        <taxon>Pseudomonadati</taxon>
        <taxon>Bacteroidota</taxon>
        <taxon>Flavobacteriia</taxon>
        <taxon>Flavobacteriales</taxon>
        <taxon>Flavobacteriaceae</taxon>
        <taxon>Maribacter</taxon>
    </lineage>
</organism>
<dbReference type="AlphaFoldDB" id="A0A316E2K5"/>
<accession>A0A316E2K5</accession>
<dbReference type="EMBL" id="QGGQ01000002">
    <property type="protein sequence ID" value="PWK24644.1"/>
    <property type="molecule type" value="Genomic_DNA"/>
</dbReference>
<evidence type="ECO:0000313" key="3">
    <source>
        <dbReference type="Proteomes" id="UP000245667"/>
    </source>
</evidence>
<dbReference type="OrthoDB" id="1437314at2"/>
<reference evidence="2 3" key="1">
    <citation type="submission" date="2018-05" db="EMBL/GenBank/DDBJ databases">
        <title>Genomic Encyclopedia of Archaeal and Bacterial Type Strains, Phase II (KMG-II): from individual species to whole genera.</title>
        <authorList>
            <person name="Goeker M."/>
        </authorList>
    </citation>
    <scope>NUCLEOTIDE SEQUENCE [LARGE SCALE GENOMIC DNA]</scope>
    <source>
        <strain evidence="2 3">DSM 23514</strain>
    </source>
</reference>
<dbReference type="InterPro" id="IPR018727">
    <property type="entry name" value="DUF2267"/>
</dbReference>
<proteinExistence type="predicted"/>
<comment type="caution">
    <text evidence="2">The sequence shown here is derived from an EMBL/GenBank/DDBJ whole genome shotgun (WGS) entry which is preliminary data.</text>
</comment>
<gene>
    <name evidence="1" type="ORF">HZY62_00685</name>
    <name evidence="2" type="ORF">LX92_01008</name>
</gene>
<dbReference type="EMBL" id="JACWLN010000001">
    <property type="protein sequence ID" value="MBD1259088.1"/>
    <property type="molecule type" value="Genomic_DNA"/>
</dbReference>
<dbReference type="RefSeq" id="WP_109649197.1">
    <property type="nucleotide sequence ID" value="NZ_CAJQNU010000060.1"/>
</dbReference>
<protein>
    <submittedName>
        <fullName evidence="1">DUF2267 domain-containing protein</fullName>
    </submittedName>
    <submittedName>
        <fullName evidence="2">Uncharacterized protein (DUF2267 family)</fullName>
    </submittedName>
</protein>
<dbReference type="Proteomes" id="UP000245667">
    <property type="component" value="Unassembled WGS sequence"/>
</dbReference>